<reference evidence="2 3" key="1">
    <citation type="submission" date="2022-05" db="EMBL/GenBank/DDBJ databases">
        <authorList>
            <person name="Park J.-S."/>
        </authorList>
    </citation>
    <scope>NUCLEOTIDE SEQUENCE [LARGE SCALE GENOMIC DNA]</scope>
    <source>
        <strain evidence="2 3">2012CJ34-2</strain>
    </source>
</reference>
<dbReference type="PANTHER" id="PTHR39339">
    <property type="entry name" value="SLR1444 PROTEIN"/>
    <property type="match status" value="1"/>
</dbReference>
<feature type="domain" description="CHAD" evidence="1">
    <location>
        <begin position="8"/>
        <end position="279"/>
    </location>
</feature>
<dbReference type="Pfam" id="PF05235">
    <property type="entry name" value="CHAD"/>
    <property type="match status" value="1"/>
</dbReference>
<dbReference type="PROSITE" id="PS51708">
    <property type="entry name" value="CHAD"/>
    <property type="match status" value="1"/>
</dbReference>
<proteinExistence type="predicted"/>
<dbReference type="InterPro" id="IPR007899">
    <property type="entry name" value="CHAD_dom"/>
</dbReference>
<dbReference type="SMART" id="SM00880">
    <property type="entry name" value="CHAD"/>
    <property type="match status" value="1"/>
</dbReference>
<dbReference type="Proteomes" id="UP001203338">
    <property type="component" value="Unassembled WGS sequence"/>
</dbReference>
<dbReference type="RefSeq" id="WP_249701331.1">
    <property type="nucleotide sequence ID" value="NZ_JAMFLX010000030.1"/>
</dbReference>
<dbReference type="Gene3D" id="1.40.20.10">
    <property type="entry name" value="CHAD domain"/>
    <property type="match status" value="1"/>
</dbReference>
<comment type="caution">
    <text evidence="2">The sequence shown here is derived from an EMBL/GenBank/DDBJ whole genome shotgun (WGS) entry which is preliminary data.</text>
</comment>
<dbReference type="EMBL" id="JAMFLX010000030">
    <property type="protein sequence ID" value="MCL6271693.1"/>
    <property type="molecule type" value="Genomic_DNA"/>
</dbReference>
<dbReference type="InterPro" id="IPR038186">
    <property type="entry name" value="CHAD_dom_sf"/>
</dbReference>
<keyword evidence="3" id="KW-1185">Reference proteome</keyword>
<evidence type="ECO:0000259" key="1">
    <source>
        <dbReference type="PROSITE" id="PS51708"/>
    </source>
</evidence>
<gene>
    <name evidence="2" type="ORF">M3P05_17380</name>
</gene>
<name>A0ABT0PMJ4_9GAMM</name>
<evidence type="ECO:0000313" key="3">
    <source>
        <dbReference type="Proteomes" id="UP001203338"/>
    </source>
</evidence>
<protein>
    <submittedName>
        <fullName evidence="2">CHAD domain-containing protein</fullName>
    </submittedName>
</protein>
<evidence type="ECO:0000313" key="2">
    <source>
        <dbReference type="EMBL" id="MCL6271693.1"/>
    </source>
</evidence>
<organism evidence="2 3">
    <name type="scientific">Parendozoicomonas callyspongiae</name>
    <dbReference type="NCBI Taxonomy" id="2942213"/>
    <lineage>
        <taxon>Bacteria</taxon>
        <taxon>Pseudomonadati</taxon>
        <taxon>Pseudomonadota</taxon>
        <taxon>Gammaproteobacteria</taxon>
        <taxon>Oceanospirillales</taxon>
        <taxon>Endozoicomonadaceae</taxon>
        <taxon>Parendozoicomonas</taxon>
    </lineage>
</organism>
<sequence>MAFCFELTETISAAVRRVIAEQSAKAAMALEVVNPEGIHTARKSFKKIRSVIRLIRHCFAEGRFEQEVDWFRDAGRQLSVMRDADVVIETYEMLWRENPDFSLLDSRQIIKRHLTFKRESLHHQMQRQLRMIQLLRVELENYSSRTGRWPLDGSSCRLLLEGYSQSYCSGFEAMRKVWKKPTDNRFHSWRKRTKDYLYQSQLLHEYLSIGHQPDLGTLEQLTECLGDHHDLLVLQTNIMSECDNCKERQQLSRLIQIRRNDLRFQALTLGERVYAGVPAGLASGVSMN</sequence>
<dbReference type="PANTHER" id="PTHR39339:SF1">
    <property type="entry name" value="CHAD DOMAIN-CONTAINING PROTEIN"/>
    <property type="match status" value="1"/>
</dbReference>
<accession>A0ABT0PMJ4</accession>